<dbReference type="FunFam" id="3.30.360.10:FF:000034">
    <property type="entry name" value="Aspartate-semialdehyde dehydrogenase"/>
    <property type="match status" value="1"/>
</dbReference>
<dbReference type="Pfam" id="PF02774">
    <property type="entry name" value="Semialdhyde_dhC"/>
    <property type="match status" value="1"/>
</dbReference>
<dbReference type="NCBIfam" id="TIGR01296">
    <property type="entry name" value="asd_B"/>
    <property type="match status" value="1"/>
</dbReference>
<dbReference type="InterPro" id="IPR005986">
    <property type="entry name" value="Asp_semialdehyde_DH_beta"/>
</dbReference>
<organism evidence="18 19">
    <name type="scientific">Mycobacterium intracellulare</name>
    <dbReference type="NCBI Taxonomy" id="1767"/>
    <lineage>
        <taxon>Bacteria</taxon>
        <taxon>Bacillati</taxon>
        <taxon>Actinomycetota</taxon>
        <taxon>Actinomycetes</taxon>
        <taxon>Mycobacteriales</taxon>
        <taxon>Mycobacteriaceae</taxon>
        <taxon>Mycobacterium</taxon>
        <taxon>Mycobacterium avium complex (MAC)</taxon>
    </lineage>
</organism>
<evidence type="ECO:0000256" key="6">
    <source>
        <dbReference type="ARBA" id="ARBA00013120"/>
    </source>
</evidence>
<dbReference type="GO" id="GO:0051287">
    <property type="term" value="F:NAD binding"/>
    <property type="evidence" value="ECO:0007669"/>
    <property type="project" value="InterPro"/>
</dbReference>
<dbReference type="InterPro" id="IPR000319">
    <property type="entry name" value="Asp-semialdehyde_DH_CS"/>
</dbReference>
<evidence type="ECO:0000256" key="13">
    <source>
        <dbReference type="ARBA" id="ARBA00023167"/>
    </source>
</evidence>
<comment type="subunit">
    <text evidence="5 17">Homodimer.</text>
</comment>
<feature type="binding site" evidence="17">
    <location>
        <position position="156"/>
    </location>
    <ligand>
        <name>substrate</name>
    </ligand>
</feature>
<dbReference type="UniPathway" id="UPA00051">
    <property type="reaction ID" value="UER00464"/>
</dbReference>
<dbReference type="Pfam" id="PF01118">
    <property type="entry name" value="Semialdhyde_dh"/>
    <property type="match status" value="1"/>
</dbReference>
<sequence>MVAIGVVGATGQVGQVMRRLLDERDFPATSVRFFASARSQGRKLEFRGQEIEVEDAATADPSGLDIALFSAGKTMSLVQAPRFAAAGVTVIDNSSAWRKDPDVPLVVSEVNFARDAANRPKGIIANPNCTTMAAMPVLKVLHDEAGLQRLVVSSYQAVSGSGIAGVQELSTQARAVVDDAEQLVQDGGAVQFPAPKTYVAPIAFNVVPLAGSLEDDGSGETDEDQKLRHESRKILGIPDLAVSGTCVRVPVFTGHSLSINAEFARPLSPQRARELLDGAPGVKVVDVPTPLAAAGADESLVGRIRQDPGVPDGRGLALFVSGDNLRKGAALNTIQIAELLAAEL</sequence>
<dbReference type="InterPro" id="IPR000534">
    <property type="entry name" value="Semialdehyde_DH_NAD-bd"/>
</dbReference>
<dbReference type="Gene3D" id="3.30.360.10">
    <property type="entry name" value="Dihydrodipicolinate Reductase, domain 2"/>
    <property type="match status" value="1"/>
</dbReference>
<dbReference type="PANTHER" id="PTHR46278:SF2">
    <property type="entry name" value="ASPARTATE-SEMIALDEHYDE DEHYDROGENASE"/>
    <property type="match status" value="1"/>
</dbReference>
<comment type="pathway">
    <text evidence="3 17">Amino-acid biosynthesis; L-threonine biosynthesis; L-threonine from L-aspartate: step 2/5.</text>
</comment>
<dbReference type="InterPro" id="IPR012280">
    <property type="entry name" value="Semialdhyde_DH_dimer_dom"/>
</dbReference>
<dbReference type="GO" id="GO:0019877">
    <property type="term" value="P:diaminopimelate biosynthetic process"/>
    <property type="evidence" value="ECO:0007669"/>
    <property type="project" value="UniProtKB-UniRule"/>
</dbReference>
<dbReference type="CDD" id="cd18131">
    <property type="entry name" value="ASADH_C_bac_euk_like"/>
    <property type="match status" value="1"/>
</dbReference>
<gene>
    <name evidence="17 18" type="primary">asd</name>
    <name evidence="18" type="ORF">MINTM018_03460</name>
</gene>
<dbReference type="NCBIfam" id="NF011456">
    <property type="entry name" value="PRK14874.1"/>
    <property type="match status" value="1"/>
</dbReference>
<reference evidence="18 19" key="1">
    <citation type="submission" date="2020-12" db="EMBL/GenBank/DDBJ databases">
        <title>Genome sequence of clinical Mycobacterium intracellulare strains.</title>
        <authorList>
            <person name="Tateishi Y."/>
            <person name="Matsumoto S."/>
            <person name="Fukushima Y."/>
            <person name="Nakajima C."/>
            <person name="Suzuki Y."/>
        </authorList>
    </citation>
    <scope>NUCLEOTIDE SEQUENCE [LARGE SCALE GENOMIC DNA]</scope>
    <source>
        <strain evidence="18 19">M018</strain>
    </source>
</reference>
<evidence type="ECO:0000256" key="7">
    <source>
        <dbReference type="ARBA" id="ARBA00022605"/>
    </source>
</evidence>
<dbReference type="GO" id="GO:0046983">
    <property type="term" value="F:protein dimerization activity"/>
    <property type="evidence" value="ECO:0007669"/>
    <property type="project" value="InterPro"/>
</dbReference>
<dbReference type="SUPFAM" id="SSF55347">
    <property type="entry name" value="Glyceraldehyde-3-phosphate dehydrogenase-like, C-terminal domain"/>
    <property type="match status" value="1"/>
</dbReference>
<keyword evidence="13 17" id="KW-0486">Methionine biosynthesis</keyword>
<evidence type="ECO:0000256" key="1">
    <source>
        <dbReference type="ARBA" id="ARBA00005021"/>
    </source>
</evidence>
<evidence type="ECO:0000256" key="4">
    <source>
        <dbReference type="ARBA" id="ARBA00010584"/>
    </source>
</evidence>
<feature type="binding site" evidence="17">
    <location>
        <begin position="10"/>
        <end position="13"/>
    </location>
    <ligand>
        <name>NADP(+)</name>
        <dbReference type="ChEBI" id="CHEBI:58349"/>
    </ligand>
</feature>
<dbReference type="SUPFAM" id="SSF51735">
    <property type="entry name" value="NAD(P)-binding Rossmann-fold domains"/>
    <property type="match status" value="1"/>
</dbReference>
<keyword evidence="7 17" id="KW-0028">Amino-acid biosynthesis</keyword>
<dbReference type="PROSITE" id="PS01103">
    <property type="entry name" value="ASD"/>
    <property type="match status" value="1"/>
</dbReference>
<feature type="active site" description="Proton acceptor" evidence="17">
    <location>
        <position position="255"/>
    </location>
</feature>
<dbReference type="GeneID" id="77304162"/>
<evidence type="ECO:0000313" key="19">
    <source>
        <dbReference type="Proteomes" id="UP000595205"/>
    </source>
</evidence>
<keyword evidence="8 17" id="KW-0791">Threonine biosynthesis</keyword>
<dbReference type="InterPro" id="IPR012080">
    <property type="entry name" value="Asp_semialdehyde_DH"/>
</dbReference>
<dbReference type="CDD" id="cd02316">
    <property type="entry name" value="VcASADH2_like_N"/>
    <property type="match status" value="1"/>
</dbReference>
<evidence type="ECO:0000256" key="3">
    <source>
        <dbReference type="ARBA" id="ARBA00005097"/>
    </source>
</evidence>
<dbReference type="GO" id="GO:0050661">
    <property type="term" value="F:NADP binding"/>
    <property type="evidence" value="ECO:0007669"/>
    <property type="project" value="UniProtKB-UniRule"/>
</dbReference>
<feature type="active site" description="Acyl-thioester intermediate" evidence="17">
    <location>
        <position position="129"/>
    </location>
</feature>
<dbReference type="GO" id="GO:0071266">
    <property type="term" value="P:'de novo' L-methionine biosynthetic process"/>
    <property type="evidence" value="ECO:0007669"/>
    <property type="project" value="UniProtKB-UniRule"/>
</dbReference>
<keyword evidence="12 17" id="KW-0457">Lysine biosynthesis</keyword>
<keyword evidence="9 17" id="KW-0521">NADP</keyword>
<evidence type="ECO:0000256" key="11">
    <source>
        <dbReference type="ARBA" id="ARBA00023002"/>
    </source>
</evidence>
<feature type="binding site" evidence="17">
    <location>
        <position position="98"/>
    </location>
    <ligand>
        <name>phosphate</name>
        <dbReference type="ChEBI" id="CHEBI:43474"/>
    </ligand>
</feature>
<comment type="similarity">
    <text evidence="4 17">Belongs to the aspartate-semialdehyde dehydrogenase family.</text>
</comment>
<evidence type="ECO:0000256" key="2">
    <source>
        <dbReference type="ARBA" id="ARBA00005076"/>
    </source>
</evidence>
<dbReference type="GO" id="GO:0009097">
    <property type="term" value="P:isoleucine biosynthetic process"/>
    <property type="evidence" value="ECO:0007669"/>
    <property type="project" value="UniProtKB-UniRule"/>
</dbReference>
<dbReference type="PANTHER" id="PTHR46278">
    <property type="entry name" value="DEHYDROGENASE, PUTATIVE-RELATED"/>
    <property type="match status" value="1"/>
</dbReference>
<evidence type="ECO:0000313" key="18">
    <source>
        <dbReference type="EMBL" id="BCO97576.1"/>
    </source>
</evidence>
<evidence type="ECO:0000256" key="15">
    <source>
        <dbReference type="ARBA" id="ARBA00050041"/>
    </source>
</evidence>
<evidence type="ECO:0000256" key="5">
    <source>
        <dbReference type="ARBA" id="ARBA00011738"/>
    </source>
</evidence>
<dbReference type="AlphaFoldDB" id="A0A7R7RM21"/>
<evidence type="ECO:0000256" key="14">
    <source>
        <dbReference type="ARBA" id="ARBA00047891"/>
    </source>
</evidence>
<dbReference type="GO" id="GO:0004073">
    <property type="term" value="F:aspartate-semialdehyde dehydrogenase activity"/>
    <property type="evidence" value="ECO:0007669"/>
    <property type="project" value="UniProtKB-UniRule"/>
</dbReference>
<accession>A0A7R7RM21</accession>
<dbReference type="UniPathway" id="UPA00050">
    <property type="reaction ID" value="UER00463"/>
</dbReference>
<keyword evidence="11 17" id="KW-0560">Oxidoreductase</keyword>
<feature type="binding site" evidence="17">
    <location>
        <begin position="38"/>
        <end position="39"/>
    </location>
    <ligand>
        <name>NADP(+)</name>
        <dbReference type="ChEBI" id="CHEBI:58349"/>
    </ligand>
</feature>
<comment type="catalytic activity">
    <reaction evidence="14 17">
        <text>L-aspartate 4-semialdehyde + phosphate + NADP(+) = 4-phospho-L-aspartate + NADPH + H(+)</text>
        <dbReference type="Rhea" id="RHEA:24284"/>
        <dbReference type="ChEBI" id="CHEBI:15378"/>
        <dbReference type="ChEBI" id="CHEBI:43474"/>
        <dbReference type="ChEBI" id="CHEBI:57535"/>
        <dbReference type="ChEBI" id="CHEBI:57783"/>
        <dbReference type="ChEBI" id="CHEBI:58349"/>
        <dbReference type="ChEBI" id="CHEBI:537519"/>
        <dbReference type="EC" id="1.2.1.11"/>
    </reaction>
</comment>
<dbReference type="EMBL" id="AP024255">
    <property type="protein sequence ID" value="BCO97576.1"/>
    <property type="molecule type" value="Genomic_DNA"/>
</dbReference>
<dbReference type="UniPathway" id="UPA00034">
    <property type="reaction ID" value="UER00016"/>
</dbReference>
<evidence type="ECO:0000256" key="10">
    <source>
        <dbReference type="ARBA" id="ARBA00022915"/>
    </source>
</evidence>
<feature type="binding site" evidence="17">
    <location>
        <begin position="159"/>
        <end position="160"/>
    </location>
    <ligand>
        <name>NADP(+)</name>
        <dbReference type="ChEBI" id="CHEBI:58349"/>
    </ligand>
</feature>
<feature type="binding site" evidence="17">
    <location>
        <position position="324"/>
    </location>
    <ligand>
        <name>NADP(+)</name>
        <dbReference type="ChEBI" id="CHEBI:58349"/>
    </ligand>
</feature>
<dbReference type="InterPro" id="IPR036291">
    <property type="entry name" value="NAD(P)-bd_dom_sf"/>
</dbReference>
<dbReference type="HAMAP" id="MF_02121">
    <property type="entry name" value="ASADH"/>
    <property type="match status" value="1"/>
</dbReference>
<dbReference type="EC" id="1.2.1.11" evidence="6 17"/>
<name>A0A7R7RM21_MYCIT</name>
<dbReference type="PIRSF" id="PIRSF000148">
    <property type="entry name" value="ASA_dh"/>
    <property type="match status" value="1"/>
</dbReference>
<dbReference type="Gene3D" id="3.40.50.720">
    <property type="entry name" value="NAD(P)-binding Rossmann-like Domain"/>
    <property type="match status" value="1"/>
</dbReference>
<feature type="binding site" evidence="17">
    <location>
        <position position="248"/>
    </location>
    <ligand>
        <name>substrate</name>
    </ligand>
</feature>
<comment type="pathway">
    <text evidence="2 17">Amino-acid biosynthesis; L-lysine biosynthesis via DAP pathway; (S)-tetrahydrodipicolinate from L-aspartate: step 2/4.</text>
</comment>
<evidence type="ECO:0000256" key="12">
    <source>
        <dbReference type="ARBA" id="ARBA00023154"/>
    </source>
</evidence>
<evidence type="ECO:0000256" key="16">
    <source>
        <dbReference type="ARBA" id="ARBA00078230"/>
    </source>
</evidence>
<dbReference type="GO" id="GO:0009088">
    <property type="term" value="P:threonine biosynthetic process"/>
    <property type="evidence" value="ECO:0007669"/>
    <property type="project" value="UniProtKB-UniRule"/>
</dbReference>
<dbReference type="RefSeq" id="WP_009952034.1">
    <property type="nucleotide sequence ID" value="NZ_AP024241.1"/>
</dbReference>
<dbReference type="GO" id="GO:0009089">
    <property type="term" value="P:lysine biosynthetic process via diaminopimelate"/>
    <property type="evidence" value="ECO:0007669"/>
    <property type="project" value="UniProtKB-UniRule"/>
</dbReference>
<protein>
    <recommendedName>
        <fullName evidence="15 17">Aspartate-semialdehyde dehydrogenase</fullName>
        <shortName evidence="17">ASA dehydrogenase</shortName>
        <shortName evidence="17">ASADH</shortName>
        <ecNumber evidence="6 17">1.2.1.11</ecNumber>
    </recommendedName>
    <alternativeName>
        <fullName evidence="16 17">Aspartate-beta-semialdehyde dehydrogenase</fullName>
    </alternativeName>
</protein>
<evidence type="ECO:0000256" key="8">
    <source>
        <dbReference type="ARBA" id="ARBA00022697"/>
    </source>
</evidence>
<comment type="caution">
    <text evidence="17">Lacks conserved residue(s) required for the propagation of feature annotation.</text>
</comment>
<proteinExistence type="inferred from homology"/>
<dbReference type="Proteomes" id="UP000595205">
    <property type="component" value="Chromosome"/>
</dbReference>
<keyword evidence="10 17" id="KW-0220">Diaminopimelate biosynthesis</keyword>
<evidence type="ECO:0000256" key="17">
    <source>
        <dbReference type="HAMAP-Rule" id="MF_02121"/>
    </source>
</evidence>
<dbReference type="OMA" id="CEEEMKM"/>
<evidence type="ECO:0000256" key="9">
    <source>
        <dbReference type="ARBA" id="ARBA00022857"/>
    </source>
</evidence>
<dbReference type="SMART" id="SM00859">
    <property type="entry name" value="Semialdhyde_dh"/>
    <property type="match status" value="1"/>
</dbReference>
<comment type="function">
    <text evidence="17">Catalyzes the NADPH-dependent formation of L-aspartate-semialdehyde (L-ASA) by the reductive dephosphorylation of L-aspartyl-4-phosphate.</text>
</comment>
<comment type="pathway">
    <text evidence="1 17">Amino-acid biosynthesis; L-methionine biosynthesis via de novo pathway; L-homoserine from L-aspartate: step 2/3.</text>
</comment>